<evidence type="ECO:0000313" key="3">
    <source>
        <dbReference type="Proteomes" id="UP001500843"/>
    </source>
</evidence>
<evidence type="ECO:0000259" key="1">
    <source>
        <dbReference type="Pfam" id="PF13304"/>
    </source>
</evidence>
<evidence type="ECO:0000313" key="2">
    <source>
        <dbReference type="EMBL" id="GAA4689070.1"/>
    </source>
</evidence>
<name>A0ABP8WJ33_9MICO</name>
<dbReference type="PANTHER" id="PTHR40396:SF1">
    <property type="entry name" value="ATPASE AAA-TYPE CORE DOMAIN-CONTAINING PROTEIN"/>
    <property type="match status" value="1"/>
</dbReference>
<dbReference type="Gene3D" id="3.40.50.300">
    <property type="entry name" value="P-loop containing nucleotide triphosphate hydrolases"/>
    <property type="match status" value="2"/>
</dbReference>
<protein>
    <submittedName>
        <fullName evidence="2">ATP-binding protein</fullName>
    </submittedName>
</protein>
<keyword evidence="2" id="KW-0547">Nucleotide-binding</keyword>
<sequence length="443" mass="49014">MFYAQQPLAAHMRYVDVMLVRFEVTNFRSVSDTVELSMVAVDRDREAARDVPSIGESVLTRAAIYGPNASGKSNVLAALVWLVDAVRDSLRMWEDDVPIEPFAFAAGQGKPTEFTIDFVVDGVRFEYTLEVDSTEVLREELRHYPQKKARKIFERNGADVTMNRALGSASPFLELLTPTTLLLSLARRFGLPEAAAFADALIATTAFGHLPSRNTRYGSLRFDLRRAPRSTIKLFESAHAGQGSLFEDDLVGERDRALALLRLADLGVNDVLIDREEPEARPGDRPPPSRLRARLVHSTLAGDAALDLHQESEGTRTWFALIGPVIESLRLGSPIVFDELDASLHPVLSAELLRVFQDKSTNPNGAQLIFTSHDTSLLNHLNRDEVWLTQKRSDGSTELGALAEFAGERVRKSVNIESAYLHGRYGALPDIDPAELRTLGLIG</sequence>
<dbReference type="SUPFAM" id="SSF52540">
    <property type="entry name" value="P-loop containing nucleoside triphosphate hydrolases"/>
    <property type="match status" value="1"/>
</dbReference>
<dbReference type="Pfam" id="PF13304">
    <property type="entry name" value="AAA_21"/>
    <property type="match status" value="2"/>
</dbReference>
<feature type="domain" description="ATPase AAA-type core" evidence="1">
    <location>
        <begin position="237"/>
        <end position="379"/>
    </location>
</feature>
<dbReference type="GO" id="GO:0005524">
    <property type="term" value="F:ATP binding"/>
    <property type="evidence" value="ECO:0007669"/>
    <property type="project" value="UniProtKB-KW"/>
</dbReference>
<dbReference type="EMBL" id="BAABHM010000003">
    <property type="protein sequence ID" value="GAA4689070.1"/>
    <property type="molecule type" value="Genomic_DNA"/>
</dbReference>
<gene>
    <name evidence="2" type="ORF">GCM10023198_04440</name>
</gene>
<keyword evidence="3" id="KW-1185">Reference proteome</keyword>
<organism evidence="2 3">
    <name type="scientific">Promicromonospora umidemergens</name>
    <dbReference type="NCBI Taxonomy" id="629679"/>
    <lineage>
        <taxon>Bacteria</taxon>
        <taxon>Bacillati</taxon>
        <taxon>Actinomycetota</taxon>
        <taxon>Actinomycetes</taxon>
        <taxon>Micrococcales</taxon>
        <taxon>Promicromonosporaceae</taxon>
        <taxon>Promicromonospora</taxon>
    </lineage>
</organism>
<comment type="caution">
    <text evidence="2">The sequence shown here is derived from an EMBL/GenBank/DDBJ whole genome shotgun (WGS) entry which is preliminary data.</text>
</comment>
<reference evidence="3" key="1">
    <citation type="journal article" date="2019" name="Int. J. Syst. Evol. Microbiol.">
        <title>The Global Catalogue of Microorganisms (GCM) 10K type strain sequencing project: providing services to taxonomists for standard genome sequencing and annotation.</title>
        <authorList>
            <consortium name="The Broad Institute Genomics Platform"/>
            <consortium name="The Broad Institute Genome Sequencing Center for Infectious Disease"/>
            <person name="Wu L."/>
            <person name="Ma J."/>
        </authorList>
    </citation>
    <scope>NUCLEOTIDE SEQUENCE [LARGE SCALE GENOMIC DNA]</scope>
    <source>
        <strain evidence="3">JCM 17975</strain>
    </source>
</reference>
<feature type="domain" description="ATPase AAA-type core" evidence="1">
    <location>
        <begin position="62"/>
        <end position="160"/>
    </location>
</feature>
<dbReference type="Proteomes" id="UP001500843">
    <property type="component" value="Unassembled WGS sequence"/>
</dbReference>
<dbReference type="InterPro" id="IPR003959">
    <property type="entry name" value="ATPase_AAA_core"/>
</dbReference>
<dbReference type="InterPro" id="IPR027417">
    <property type="entry name" value="P-loop_NTPase"/>
</dbReference>
<dbReference type="PANTHER" id="PTHR40396">
    <property type="entry name" value="ATPASE-LIKE PROTEIN"/>
    <property type="match status" value="1"/>
</dbReference>
<keyword evidence="2" id="KW-0067">ATP-binding</keyword>
<proteinExistence type="predicted"/>
<accession>A0ABP8WJ33</accession>